<sequence>MDRVRIMRVADALFNERGVHAVDMATIRDISGVPLKRIYATFASKDELIHEVLRQRDIDARAAIVRYVDSHADAPVDSILAVFDYLYNWFSQPEFRGCFFINAFGEMGSVSDRIADITRVHKCAVTDYFSELVAAAGLPADVADQLSILVNGAMATAGIFATPETAHQAKAIARLLIDASGGPDAGRTGMPAPLAPAGA</sequence>
<dbReference type="PANTHER" id="PTHR47506">
    <property type="entry name" value="TRANSCRIPTIONAL REGULATORY PROTEIN"/>
    <property type="match status" value="1"/>
</dbReference>
<comment type="caution">
    <text evidence="6">The sequence shown here is derived from an EMBL/GenBank/DDBJ whole genome shotgun (WGS) entry which is preliminary data.</text>
</comment>
<dbReference type="InterPro" id="IPR009057">
    <property type="entry name" value="Homeodomain-like_sf"/>
</dbReference>
<proteinExistence type="predicted"/>
<dbReference type="SUPFAM" id="SSF46689">
    <property type="entry name" value="Homeodomain-like"/>
    <property type="match status" value="1"/>
</dbReference>
<evidence type="ECO:0000259" key="5">
    <source>
        <dbReference type="PROSITE" id="PS50977"/>
    </source>
</evidence>
<keyword evidence="1" id="KW-0805">Transcription regulation</keyword>
<feature type="DNA-binding region" description="H-T-H motif" evidence="4">
    <location>
        <begin position="23"/>
        <end position="42"/>
    </location>
</feature>
<gene>
    <name evidence="6" type="ORF">J2S55_008681</name>
</gene>
<evidence type="ECO:0000256" key="4">
    <source>
        <dbReference type="PROSITE-ProRule" id="PRU00335"/>
    </source>
</evidence>
<keyword evidence="3" id="KW-0804">Transcription</keyword>
<reference evidence="6 7" key="1">
    <citation type="submission" date="2023-07" db="EMBL/GenBank/DDBJ databases">
        <title>Sequencing the genomes of 1000 actinobacteria strains.</title>
        <authorList>
            <person name="Klenk H.-P."/>
        </authorList>
    </citation>
    <scope>NUCLEOTIDE SEQUENCE [LARGE SCALE GENOMIC DNA]</scope>
    <source>
        <strain evidence="6 7">DSM 44109</strain>
    </source>
</reference>
<dbReference type="RefSeq" id="WP_306873322.1">
    <property type="nucleotide sequence ID" value="NZ_JAUSRB010000002.1"/>
</dbReference>
<keyword evidence="7" id="KW-1185">Reference proteome</keyword>
<evidence type="ECO:0000256" key="1">
    <source>
        <dbReference type="ARBA" id="ARBA00023015"/>
    </source>
</evidence>
<feature type="domain" description="HTH tetR-type" evidence="5">
    <location>
        <begin position="1"/>
        <end position="60"/>
    </location>
</feature>
<dbReference type="InterPro" id="IPR001647">
    <property type="entry name" value="HTH_TetR"/>
</dbReference>
<keyword evidence="2 4" id="KW-0238">DNA-binding</keyword>
<evidence type="ECO:0000256" key="2">
    <source>
        <dbReference type="ARBA" id="ARBA00023125"/>
    </source>
</evidence>
<dbReference type="Proteomes" id="UP001230426">
    <property type="component" value="Unassembled WGS sequence"/>
</dbReference>
<dbReference type="PROSITE" id="PS50977">
    <property type="entry name" value="HTH_TETR_2"/>
    <property type="match status" value="1"/>
</dbReference>
<organism evidence="6 7">
    <name type="scientific">Streptosporangium brasiliense</name>
    <dbReference type="NCBI Taxonomy" id="47480"/>
    <lineage>
        <taxon>Bacteria</taxon>
        <taxon>Bacillati</taxon>
        <taxon>Actinomycetota</taxon>
        <taxon>Actinomycetes</taxon>
        <taxon>Streptosporangiales</taxon>
        <taxon>Streptosporangiaceae</taxon>
        <taxon>Streptosporangium</taxon>
    </lineage>
</organism>
<evidence type="ECO:0000313" key="7">
    <source>
        <dbReference type="Proteomes" id="UP001230426"/>
    </source>
</evidence>
<evidence type="ECO:0000256" key="3">
    <source>
        <dbReference type="ARBA" id="ARBA00023163"/>
    </source>
</evidence>
<name>A0ABT9RJI4_9ACTN</name>
<dbReference type="Gene3D" id="1.10.357.10">
    <property type="entry name" value="Tetracycline Repressor, domain 2"/>
    <property type="match status" value="1"/>
</dbReference>
<dbReference type="EMBL" id="JAUSRB010000002">
    <property type="protein sequence ID" value="MDP9869415.1"/>
    <property type="molecule type" value="Genomic_DNA"/>
</dbReference>
<protein>
    <submittedName>
        <fullName evidence="6">AcrR family transcriptional regulator</fullName>
    </submittedName>
</protein>
<evidence type="ECO:0000313" key="6">
    <source>
        <dbReference type="EMBL" id="MDP9869415.1"/>
    </source>
</evidence>
<accession>A0ABT9RJI4</accession>
<dbReference type="PANTHER" id="PTHR47506:SF1">
    <property type="entry name" value="HTH-TYPE TRANSCRIPTIONAL REGULATOR YJDC"/>
    <property type="match status" value="1"/>
</dbReference>
<dbReference type="Pfam" id="PF00440">
    <property type="entry name" value="TetR_N"/>
    <property type="match status" value="1"/>
</dbReference>
<dbReference type="InterPro" id="IPR036271">
    <property type="entry name" value="Tet_transcr_reg_TetR-rel_C_sf"/>
</dbReference>
<dbReference type="SUPFAM" id="SSF48498">
    <property type="entry name" value="Tetracyclin repressor-like, C-terminal domain"/>
    <property type="match status" value="1"/>
</dbReference>